<dbReference type="Proteomes" id="UP001582793">
    <property type="component" value="Unassembled WGS sequence"/>
</dbReference>
<evidence type="ECO:0000313" key="1">
    <source>
        <dbReference type="EMBL" id="MFB6394878.1"/>
    </source>
</evidence>
<organism evidence="1 2">
    <name type="scientific">Polymorphospora lycopeni</name>
    <dbReference type="NCBI Taxonomy" id="3140240"/>
    <lineage>
        <taxon>Bacteria</taxon>
        <taxon>Bacillati</taxon>
        <taxon>Actinomycetota</taxon>
        <taxon>Actinomycetes</taxon>
        <taxon>Micromonosporales</taxon>
        <taxon>Micromonosporaceae</taxon>
        <taxon>Polymorphospora</taxon>
    </lineage>
</organism>
<evidence type="ECO:0000313" key="2">
    <source>
        <dbReference type="Proteomes" id="UP001582793"/>
    </source>
</evidence>
<dbReference type="InterPro" id="IPR046211">
    <property type="entry name" value="DUF6244"/>
</dbReference>
<reference evidence="1 2" key="1">
    <citation type="submission" date="2024-04" db="EMBL/GenBank/DDBJ databases">
        <title>Polymorphospora sp. isolated from Baiyangdian Lake in Xiong'an New Area.</title>
        <authorList>
            <person name="Zhang X."/>
            <person name="Liu J."/>
        </authorList>
    </citation>
    <scope>NUCLEOTIDE SEQUENCE [LARGE SCALE GENOMIC DNA]</scope>
    <source>
        <strain evidence="1 2">2-325</strain>
    </source>
</reference>
<dbReference type="EMBL" id="JBCGDC010000046">
    <property type="protein sequence ID" value="MFB6394878.1"/>
    <property type="molecule type" value="Genomic_DNA"/>
</dbReference>
<sequence length="175" mass="17257">MSQVEKITDELRALAAGVEAAHNLAATADNRAQEAAVRATAAGFIAVAAGMAQVRSTIGSIQSGLSGIGKTFGQAATACAAVPRQASSEETISVLGSVQGELATARDAVTATAGQVGEAQRLVAMVLRGGDPGPLLSALGGIREVLGQLGQRVATAGEQVAAAIAEARRLGAAGN</sequence>
<gene>
    <name evidence="1" type="ORF">AAFH96_17455</name>
</gene>
<dbReference type="Pfam" id="PF19757">
    <property type="entry name" value="DUF6244"/>
    <property type="match status" value="1"/>
</dbReference>
<dbReference type="RefSeq" id="WP_364217674.1">
    <property type="nucleotide sequence ID" value="NZ_JBCGDC010000046.1"/>
</dbReference>
<protein>
    <submittedName>
        <fullName evidence="1">DUF6244 family protein</fullName>
    </submittedName>
</protein>
<keyword evidence="2" id="KW-1185">Reference proteome</keyword>
<name>A0ABV5CVS5_9ACTN</name>
<comment type="caution">
    <text evidence="1">The sequence shown here is derived from an EMBL/GenBank/DDBJ whole genome shotgun (WGS) entry which is preliminary data.</text>
</comment>
<proteinExistence type="predicted"/>
<accession>A0ABV5CVS5</accession>